<reference evidence="2" key="1">
    <citation type="journal article" date="2020" name="Cell">
        <title>Large-Scale Comparative Analyses of Tick Genomes Elucidate Their Genetic Diversity and Vector Capacities.</title>
        <authorList>
            <consortium name="Tick Genome and Microbiome Consortium (TIGMIC)"/>
            <person name="Jia N."/>
            <person name="Wang J."/>
            <person name="Shi W."/>
            <person name="Du L."/>
            <person name="Sun Y."/>
            <person name="Zhan W."/>
            <person name="Jiang J.F."/>
            <person name="Wang Q."/>
            <person name="Zhang B."/>
            <person name="Ji P."/>
            <person name="Bell-Sakyi L."/>
            <person name="Cui X.M."/>
            <person name="Yuan T.T."/>
            <person name="Jiang B.G."/>
            <person name="Yang W.F."/>
            <person name="Lam T.T."/>
            <person name="Chang Q.C."/>
            <person name="Ding S.J."/>
            <person name="Wang X.J."/>
            <person name="Zhu J.G."/>
            <person name="Ruan X.D."/>
            <person name="Zhao L."/>
            <person name="Wei J.T."/>
            <person name="Ye R.Z."/>
            <person name="Que T.C."/>
            <person name="Du C.H."/>
            <person name="Zhou Y.H."/>
            <person name="Cheng J.X."/>
            <person name="Dai P.F."/>
            <person name="Guo W.B."/>
            <person name="Han X.H."/>
            <person name="Huang E.J."/>
            <person name="Li L.F."/>
            <person name="Wei W."/>
            <person name="Gao Y.C."/>
            <person name="Liu J.Z."/>
            <person name="Shao H.Z."/>
            <person name="Wang X."/>
            <person name="Wang C.C."/>
            <person name="Yang T.C."/>
            <person name="Huo Q.B."/>
            <person name="Li W."/>
            <person name="Chen H.Y."/>
            <person name="Chen S.E."/>
            <person name="Zhou L.G."/>
            <person name="Ni X.B."/>
            <person name="Tian J.H."/>
            <person name="Sheng Y."/>
            <person name="Liu T."/>
            <person name="Pan Y.S."/>
            <person name="Xia L.Y."/>
            <person name="Li J."/>
            <person name="Zhao F."/>
            <person name="Cao W.C."/>
        </authorList>
    </citation>
    <scope>NUCLEOTIDE SEQUENCE</scope>
    <source>
        <strain evidence="2">Rmic-2018</strain>
    </source>
</reference>
<dbReference type="PANTHER" id="PTHR11733">
    <property type="entry name" value="ZINC METALLOPROTEASE FAMILY M13 NEPRILYSIN-RELATED"/>
    <property type="match status" value="1"/>
</dbReference>
<dbReference type="InterPro" id="IPR042089">
    <property type="entry name" value="Peptidase_M13_dom_2"/>
</dbReference>
<accession>A0A9J6DLD0</accession>
<dbReference type="InterPro" id="IPR024079">
    <property type="entry name" value="MetalloPept_cat_dom_sf"/>
</dbReference>
<dbReference type="SUPFAM" id="SSF55486">
    <property type="entry name" value="Metalloproteases ('zincins'), catalytic domain"/>
    <property type="match status" value="1"/>
</dbReference>
<keyword evidence="3" id="KW-1185">Reference proteome</keyword>
<dbReference type="GO" id="GO:0005886">
    <property type="term" value="C:plasma membrane"/>
    <property type="evidence" value="ECO:0007669"/>
    <property type="project" value="TreeGrafter"/>
</dbReference>
<sequence length="363" mass="40846">MRNRLLPEFTMIKPALDQSMLLSYFPKVAIEAHCLFQNIIRLAQHETSNSRLARWSATMHTIKRSCTYVAVSLTVLGLCALLTATLLLVVPTHLHDTVCTTAACTDLNAVLATSVDRTRDPCDNFYAYVCSGWAQSQNQSVYRSHLLEFLADVHWIHTRVLDPSKAHTAQQMVTAFYQACTAVLVDGNDELPHFRHQLRLAGVTWPQLSPELDFVTTLASVYAAFHVTAILCIRACRRETKNVLEIARDMSFLLGWQTTREQLIRAGAYARFSEETKSKYMENEISAHATLSYEMFSFVEDAILQGLLVHQKKSGSAVEVASIERLVQITRHVPTTIWLAVVLKLGFKKVHMCSSSTWSLLGK</sequence>
<name>A0A9J6DLD0_RHIMP</name>
<keyword evidence="1" id="KW-1133">Transmembrane helix</keyword>
<evidence type="ECO:0000313" key="3">
    <source>
        <dbReference type="Proteomes" id="UP000821866"/>
    </source>
</evidence>
<keyword evidence="1" id="KW-0472">Membrane</keyword>
<dbReference type="PROSITE" id="PS51885">
    <property type="entry name" value="NEPRILYSIN"/>
    <property type="match status" value="1"/>
</dbReference>
<dbReference type="PANTHER" id="PTHR11733:SF241">
    <property type="entry name" value="GH26575P-RELATED"/>
    <property type="match status" value="1"/>
</dbReference>
<dbReference type="GO" id="GO:0004222">
    <property type="term" value="F:metalloendopeptidase activity"/>
    <property type="evidence" value="ECO:0007669"/>
    <property type="project" value="InterPro"/>
</dbReference>
<dbReference type="AlphaFoldDB" id="A0A9J6DLD0"/>
<evidence type="ECO:0008006" key="4">
    <source>
        <dbReference type="Google" id="ProtNLM"/>
    </source>
</evidence>
<dbReference type="Proteomes" id="UP000821866">
    <property type="component" value="Chromosome 6"/>
</dbReference>
<comment type="caution">
    <text evidence="2">The sequence shown here is derived from an EMBL/GenBank/DDBJ whole genome shotgun (WGS) entry which is preliminary data.</text>
</comment>
<dbReference type="GO" id="GO:0016485">
    <property type="term" value="P:protein processing"/>
    <property type="evidence" value="ECO:0007669"/>
    <property type="project" value="TreeGrafter"/>
</dbReference>
<dbReference type="Gene3D" id="1.10.1380.10">
    <property type="entry name" value="Neutral endopeptidase , domain2"/>
    <property type="match status" value="1"/>
</dbReference>
<protein>
    <recommendedName>
        <fullName evidence="4">Peptidase M13 N-terminal domain-containing protein</fullName>
    </recommendedName>
</protein>
<keyword evidence="1" id="KW-0812">Transmembrane</keyword>
<proteinExistence type="predicted"/>
<gene>
    <name evidence="2" type="ORF">HPB51_008911</name>
</gene>
<organism evidence="2 3">
    <name type="scientific">Rhipicephalus microplus</name>
    <name type="common">Cattle tick</name>
    <name type="synonym">Boophilus microplus</name>
    <dbReference type="NCBI Taxonomy" id="6941"/>
    <lineage>
        <taxon>Eukaryota</taxon>
        <taxon>Metazoa</taxon>
        <taxon>Ecdysozoa</taxon>
        <taxon>Arthropoda</taxon>
        <taxon>Chelicerata</taxon>
        <taxon>Arachnida</taxon>
        <taxon>Acari</taxon>
        <taxon>Parasitiformes</taxon>
        <taxon>Ixodida</taxon>
        <taxon>Ixodoidea</taxon>
        <taxon>Ixodidae</taxon>
        <taxon>Rhipicephalinae</taxon>
        <taxon>Rhipicephalus</taxon>
        <taxon>Boophilus</taxon>
    </lineage>
</organism>
<dbReference type="EMBL" id="JABSTU010000008">
    <property type="protein sequence ID" value="KAH8022981.1"/>
    <property type="molecule type" value="Genomic_DNA"/>
</dbReference>
<reference evidence="2" key="2">
    <citation type="submission" date="2021-09" db="EMBL/GenBank/DDBJ databases">
        <authorList>
            <person name="Jia N."/>
            <person name="Wang J."/>
            <person name="Shi W."/>
            <person name="Du L."/>
            <person name="Sun Y."/>
            <person name="Zhan W."/>
            <person name="Jiang J."/>
            <person name="Wang Q."/>
            <person name="Zhang B."/>
            <person name="Ji P."/>
            <person name="Sakyi L.B."/>
            <person name="Cui X."/>
            <person name="Yuan T."/>
            <person name="Jiang B."/>
            <person name="Yang W."/>
            <person name="Lam T.T.-Y."/>
            <person name="Chang Q."/>
            <person name="Ding S."/>
            <person name="Wang X."/>
            <person name="Zhu J."/>
            <person name="Ruan X."/>
            <person name="Zhao L."/>
            <person name="Wei J."/>
            <person name="Que T."/>
            <person name="Du C."/>
            <person name="Cheng J."/>
            <person name="Dai P."/>
            <person name="Han X."/>
            <person name="Huang E."/>
            <person name="Gao Y."/>
            <person name="Liu J."/>
            <person name="Shao H."/>
            <person name="Ye R."/>
            <person name="Li L."/>
            <person name="Wei W."/>
            <person name="Wang X."/>
            <person name="Wang C."/>
            <person name="Huo Q."/>
            <person name="Li W."/>
            <person name="Guo W."/>
            <person name="Chen H."/>
            <person name="Chen S."/>
            <person name="Zhou L."/>
            <person name="Zhou L."/>
            <person name="Ni X."/>
            <person name="Tian J."/>
            <person name="Zhou Y."/>
            <person name="Sheng Y."/>
            <person name="Liu T."/>
            <person name="Pan Y."/>
            <person name="Xia L."/>
            <person name="Li J."/>
            <person name="Zhao F."/>
            <person name="Cao W."/>
        </authorList>
    </citation>
    <scope>NUCLEOTIDE SEQUENCE</scope>
    <source>
        <strain evidence="2">Rmic-2018</strain>
        <tissue evidence="2">Larvae</tissue>
    </source>
</reference>
<dbReference type="InterPro" id="IPR000718">
    <property type="entry name" value="Peptidase_M13"/>
</dbReference>
<feature type="transmembrane region" description="Helical" evidence="1">
    <location>
        <begin position="68"/>
        <end position="90"/>
    </location>
</feature>
<dbReference type="VEuPathDB" id="VectorBase:LOC119181899"/>
<evidence type="ECO:0000256" key="1">
    <source>
        <dbReference type="SAM" id="Phobius"/>
    </source>
</evidence>
<dbReference type="Gene3D" id="3.40.390.10">
    <property type="entry name" value="Collagenase (Catalytic Domain)"/>
    <property type="match status" value="1"/>
</dbReference>
<evidence type="ECO:0000313" key="2">
    <source>
        <dbReference type="EMBL" id="KAH8022981.1"/>
    </source>
</evidence>